<protein>
    <recommendedName>
        <fullName evidence="1">diguanylate cyclase</fullName>
        <ecNumber evidence="1">2.7.7.65</ecNumber>
    </recommendedName>
</protein>
<dbReference type="Gene3D" id="3.30.70.270">
    <property type="match status" value="1"/>
</dbReference>
<dbReference type="Proteomes" id="UP001202827">
    <property type="component" value="Unassembled WGS sequence"/>
</dbReference>
<gene>
    <name evidence="4" type="ORF">M0654_13710</name>
</gene>
<evidence type="ECO:0000313" key="5">
    <source>
        <dbReference type="Proteomes" id="UP001202827"/>
    </source>
</evidence>
<name>A0ABT0IT16_9HYPH</name>
<dbReference type="PROSITE" id="PS50887">
    <property type="entry name" value="GGDEF"/>
    <property type="match status" value="1"/>
</dbReference>
<dbReference type="InterPro" id="IPR050469">
    <property type="entry name" value="Diguanylate_Cyclase"/>
</dbReference>
<dbReference type="InterPro" id="IPR000160">
    <property type="entry name" value="GGDEF_dom"/>
</dbReference>
<organism evidence="4 5">
    <name type="scientific">Neorhizobium turbinariae</name>
    <dbReference type="NCBI Taxonomy" id="2937795"/>
    <lineage>
        <taxon>Bacteria</taxon>
        <taxon>Pseudomonadati</taxon>
        <taxon>Pseudomonadota</taxon>
        <taxon>Alphaproteobacteria</taxon>
        <taxon>Hyphomicrobiales</taxon>
        <taxon>Rhizobiaceae</taxon>
        <taxon>Rhizobium/Agrobacterium group</taxon>
        <taxon>Neorhizobium</taxon>
    </lineage>
</organism>
<proteinExistence type="predicted"/>
<dbReference type="RefSeq" id="WP_248683621.1">
    <property type="nucleotide sequence ID" value="NZ_JALPRY010000015.1"/>
</dbReference>
<sequence>MPYLQSQHFRSVQQLNQWLSPKPMEGEGAAVDTLTGLPTLGEFYRAGPARVEDCLAKGIACAVAIIDIDHFRRLVETHGEEAADKIVQAIGARIGAAIEGTSHLLARLDEEEFGLLLMDIDTIAATEFCDNLRAEIGEEPILVGDCEISVTVSVGVAEVCGPETFDNYLNGAEQFLFMAKSYGRNQVLSDHTVALQAAK</sequence>
<dbReference type="PANTHER" id="PTHR45138">
    <property type="entry name" value="REGULATORY COMPONENTS OF SENSORY TRANSDUCTION SYSTEM"/>
    <property type="match status" value="1"/>
</dbReference>
<reference evidence="4 5" key="1">
    <citation type="submission" date="2022-04" db="EMBL/GenBank/DDBJ databases">
        <title>Rhizobium coralii sp. nov., isolated from coral Turbinaria peltata.</title>
        <authorList>
            <person name="Sun H."/>
        </authorList>
    </citation>
    <scope>NUCLEOTIDE SEQUENCE [LARGE SCALE GENOMIC DNA]</scope>
    <source>
        <strain evidence="4 5">NTR19</strain>
    </source>
</reference>
<comment type="caution">
    <text evidence="4">The sequence shown here is derived from an EMBL/GenBank/DDBJ whole genome shotgun (WGS) entry which is preliminary data.</text>
</comment>
<evidence type="ECO:0000259" key="3">
    <source>
        <dbReference type="PROSITE" id="PS50887"/>
    </source>
</evidence>
<evidence type="ECO:0000313" key="4">
    <source>
        <dbReference type="EMBL" id="MCK8781037.1"/>
    </source>
</evidence>
<dbReference type="CDD" id="cd01949">
    <property type="entry name" value="GGDEF"/>
    <property type="match status" value="1"/>
</dbReference>
<dbReference type="NCBIfam" id="TIGR00254">
    <property type="entry name" value="GGDEF"/>
    <property type="match status" value="1"/>
</dbReference>
<feature type="domain" description="GGDEF" evidence="3">
    <location>
        <begin position="59"/>
        <end position="192"/>
    </location>
</feature>
<comment type="catalytic activity">
    <reaction evidence="2">
        <text>2 GTP = 3',3'-c-di-GMP + 2 diphosphate</text>
        <dbReference type="Rhea" id="RHEA:24898"/>
        <dbReference type="ChEBI" id="CHEBI:33019"/>
        <dbReference type="ChEBI" id="CHEBI:37565"/>
        <dbReference type="ChEBI" id="CHEBI:58805"/>
        <dbReference type="EC" id="2.7.7.65"/>
    </reaction>
</comment>
<keyword evidence="5" id="KW-1185">Reference proteome</keyword>
<dbReference type="EC" id="2.7.7.65" evidence="1"/>
<dbReference type="InterPro" id="IPR043128">
    <property type="entry name" value="Rev_trsase/Diguanyl_cyclase"/>
</dbReference>
<accession>A0ABT0IT16</accession>
<evidence type="ECO:0000256" key="2">
    <source>
        <dbReference type="ARBA" id="ARBA00034247"/>
    </source>
</evidence>
<dbReference type="EMBL" id="JALPRY010000015">
    <property type="protein sequence ID" value="MCK8781037.1"/>
    <property type="molecule type" value="Genomic_DNA"/>
</dbReference>
<dbReference type="PANTHER" id="PTHR45138:SF9">
    <property type="entry name" value="DIGUANYLATE CYCLASE DGCM-RELATED"/>
    <property type="match status" value="1"/>
</dbReference>
<evidence type="ECO:0000256" key="1">
    <source>
        <dbReference type="ARBA" id="ARBA00012528"/>
    </source>
</evidence>
<dbReference type="Pfam" id="PF00990">
    <property type="entry name" value="GGDEF"/>
    <property type="match status" value="1"/>
</dbReference>
<dbReference type="SMART" id="SM00267">
    <property type="entry name" value="GGDEF"/>
    <property type="match status" value="1"/>
</dbReference>
<dbReference type="InterPro" id="IPR029787">
    <property type="entry name" value="Nucleotide_cyclase"/>
</dbReference>
<dbReference type="SUPFAM" id="SSF55073">
    <property type="entry name" value="Nucleotide cyclase"/>
    <property type="match status" value="1"/>
</dbReference>